<dbReference type="GO" id="GO:0005524">
    <property type="term" value="F:ATP binding"/>
    <property type="evidence" value="ECO:0007669"/>
    <property type="project" value="UniProtKB-KW"/>
</dbReference>
<reference evidence="11" key="3">
    <citation type="submission" date="2025-09" db="UniProtKB">
        <authorList>
            <consortium name="Ensembl"/>
        </authorList>
    </citation>
    <scope>IDENTIFICATION</scope>
</reference>
<evidence type="ECO:0000256" key="1">
    <source>
        <dbReference type="ARBA" id="ARBA00001946"/>
    </source>
</evidence>
<keyword evidence="3" id="KW-0808">Transferase</keyword>
<dbReference type="Pfam" id="PF02696">
    <property type="entry name" value="SelO"/>
    <property type="match status" value="1"/>
</dbReference>
<feature type="region of interest" description="Disordered" evidence="10">
    <location>
        <begin position="53"/>
        <end position="94"/>
    </location>
</feature>
<feature type="region of interest" description="Disordered" evidence="10">
    <location>
        <begin position="112"/>
        <end position="401"/>
    </location>
</feature>
<dbReference type="Bgee" id="ENSCJAG00000003360">
    <property type="expression patterns" value="Expressed in liver and 6 other cell types or tissues"/>
</dbReference>
<sequence>MKDPGLFPVLPGSPAGAQGEPAWFAAKDTGPLSLHAGLWDASGLTLATLHTQSHRFQSVDQTEARERKDGSGGPRAPGVTPAREDARSRGGQSAWWGLLPRERLDCRVVSGTGTSPRCALSPSPTHPPTRRVLRASPGCPEAQSCGHEGSRKPTLWPQDKVLDAAPGSEGWTRGAAGKNGDHRQAGSASRVRGHPPLRRSSGARSRRRRKAGGPQARLNPRVHSAKRNPNSSPGGRARQASRGRRCPPSPPGASAPAASRGLSEPGLGSGGGAGSKTPSVLDNRRGPRGGEMWGAALSPCPTRTDCQLRCSGENPGLPERGRLWRSRGRHHVSPRAPAARATRRRLPPLHLRLSGPETRTDERGSQSVPGTTPPRPSHGRLGSGARGAGLPGGAGRLPAESAPPMAAHRVAVGASLAAARLLLLGRCRLSPVPRSALSGAAMEPAPRWLAGLRFDNRALRALPVETPPAGPEGASTTPRLVPGACFTRVRPTPLRQPRLVALSEPALALLGLGAPPAPEAEAEAALFFSGNALLPGAEPAAHCYCGHQFGHFAGQLGDGAAMYLGEVCTAAGERWELQLKGAGPTPFSRQADGRKVLRSSIREFLCSEAMFHLGVPTTRAGACVTSESTVARDVFYDGNPKYEKCTVVLRIASTFIRFGSFEIFKSTDEHSGRAGPSVGRNDIRVQLLDYVIGSFYPEIQAAHASDSVQRNAAFFREVTRRTARMVAEWQCVGFCHGVLNTDNMSILGLTIDYGPFGFLDRYDPDHVCNASDNTGRYAYSKQPEVCKWNLQKLAEALQPELPLELGEAILAEEFDAEFQRHYLQKMRRKLGLVQVELEEDGALVSRLLQTMHLTGADFTNTFYLLSSFLVDPESPGLAEFLARLMEQCASLEELRLAFRPQMDPRQLSMMLVLAQSNPQLFALMGTRAGIARELERVEQQSQLEQLSVAELQSRNHDHWATWLQEYRARLDKDLEGAGDAAAWQAERVRVMRASNPKYVLRNYIAQNAIEAAERGDFSEVRQVLKLLETPYQCEAGTATEPEATEARGATGGQHSYSSKPPLWAAELCVT</sequence>
<dbReference type="Proteomes" id="UP000008225">
    <property type="component" value="Chromosome 1"/>
</dbReference>
<evidence type="ECO:0000256" key="6">
    <source>
        <dbReference type="ARBA" id="ARBA00022741"/>
    </source>
</evidence>
<accession>F7ESL8</accession>
<protein>
    <recommendedName>
        <fullName evidence="9">Selenoprotein O</fullName>
    </recommendedName>
</protein>
<evidence type="ECO:0000256" key="3">
    <source>
        <dbReference type="ARBA" id="ARBA00022679"/>
    </source>
</evidence>
<evidence type="ECO:0000256" key="10">
    <source>
        <dbReference type="SAM" id="MobiDB-lite"/>
    </source>
</evidence>
<keyword evidence="4" id="KW-0548">Nucleotidyltransferase</keyword>
<keyword evidence="8" id="KW-0460">Magnesium</keyword>
<dbReference type="NCBIfam" id="NF000658">
    <property type="entry name" value="PRK00029.1"/>
    <property type="match status" value="1"/>
</dbReference>
<dbReference type="PANTHER" id="PTHR12153:SF15">
    <property type="entry name" value="PROTEIN ADENYLYLTRANSFERASE SELO, MITOCHONDRIAL"/>
    <property type="match status" value="1"/>
</dbReference>
<keyword evidence="7" id="KW-0067">ATP-binding</keyword>
<reference evidence="11" key="1">
    <citation type="submission" date="2009-03" db="EMBL/GenBank/DDBJ databases">
        <authorList>
            <person name="Warren W."/>
            <person name="Ye L."/>
            <person name="Minx P."/>
            <person name="Worley K."/>
            <person name="Gibbs R."/>
            <person name="Wilson R.K."/>
        </authorList>
    </citation>
    <scope>NUCLEOTIDE SEQUENCE [LARGE SCALE GENOMIC DNA]</scope>
</reference>
<name>F7ESL8_CALJA</name>
<dbReference type="Ensembl" id="ENSCJAT00000006472.5">
    <property type="protein sequence ID" value="ENSCJAP00000006132.5"/>
    <property type="gene ID" value="ENSCJAG00000003360.5"/>
</dbReference>
<evidence type="ECO:0000256" key="5">
    <source>
        <dbReference type="ARBA" id="ARBA00022723"/>
    </source>
</evidence>
<feature type="compositionally biased region" description="Low complexity" evidence="10">
    <location>
        <begin position="254"/>
        <end position="266"/>
    </location>
</feature>
<evidence type="ECO:0000256" key="4">
    <source>
        <dbReference type="ARBA" id="ARBA00022695"/>
    </source>
</evidence>
<organism evidence="11 12">
    <name type="scientific">Callithrix jacchus</name>
    <name type="common">White-tufted-ear marmoset</name>
    <name type="synonym">Simia Jacchus</name>
    <dbReference type="NCBI Taxonomy" id="9483"/>
    <lineage>
        <taxon>Eukaryota</taxon>
        <taxon>Metazoa</taxon>
        <taxon>Chordata</taxon>
        <taxon>Craniata</taxon>
        <taxon>Vertebrata</taxon>
        <taxon>Euteleostomi</taxon>
        <taxon>Mammalia</taxon>
        <taxon>Eutheria</taxon>
        <taxon>Euarchontoglires</taxon>
        <taxon>Primates</taxon>
        <taxon>Haplorrhini</taxon>
        <taxon>Platyrrhini</taxon>
        <taxon>Cebidae</taxon>
        <taxon>Callitrichinae</taxon>
        <taxon>Callithrix</taxon>
        <taxon>Callithrix</taxon>
    </lineage>
</organism>
<dbReference type="GO" id="GO:0046872">
    <property type="term" value="F:metal ion binding"/>
    <property type="evidence" value="ECO:0007669"/>
    <property type="project" value="UniProtKB-KW"/>
</dbReference>
<dbReference type="AlphaFoldDB" id="F7ESL8"/>
<reference evidence="11" key="2">
    <citation type="submission" date="2025-08" db="UniProtKB">
        <authorList>
            <consortium name="Ensembl"/>
        </authorList>
    </citation>
    <scope>IDENTIFICATION</scope>
</reference>
<keyword evidence="5" id="KW-0479">Metal-binding</keyword>
<dbReference type="eggNOG" id="KOG2542">
    <property type="taxonomic scope" value="Eukaryota"/>
</dbReference>
<feature type="region of interest" description="Disordered" evidence="10">
    <location>
        <begin position="1035"/>
        <end position="1058"/>
    </location>
</feature>
<proteinExistence type="inferred from homology"/>
<evidence type="ECO:0000313" key="11">
    <source>
        <dbReference type="Ensembl" id="ENSCJAP00000006132.5"/>
    </source>
</evidence>
<comment type="similarity">
    <text evidence="2">Belongs to the SELO family.</text>
</comment>
<evidence type="ECO:0000313" key="12">
    <source>
        <dbReference type="Proteomes" id="UP000008225"/>
    </source>
</evidence>
<dbReference type="FunCoup" id="F7ESL8">
    <property type="interactions" value="787"/>
</dbReference>
<dbReference type="HAMAP" id="MF_00692">
    <property type="entry name" value="SelO"/>
    <property type="match status" value="1"/>
</dbReference>
<keyword evidence="12" id="KW-1185">Reference proteome</keyword>
<gene>
    <name evidence="11" type="primary">SELENOO</name>
</gene>
<evidence type="ECO:0000256" key="7">
    <source>
        <dbReference type="ARBA" id="ARBA00022840"/>
    </source>
</evidence>
<dbReference type="GO" id="GO:0016779">
    <property type="term" value="F:nucleotidyltransferase activity"/>
    <property type="evidence" value="ECO:0007669"/>
    <property type="project" value="UniProtKB-KW"/>
</dbReference>
<feature type="compositionally biased region" description="Basic residues" evidence="10">
    <location>
        <begin position="323"/>
        <end position="333"/>
    </location>
</feature>
<evidence type="ECO:0000256" key="9">
    <source>
        <dbReference type="ARBA" id="ARBA00031547"/>
    </source>
</evidence>
<dbReference type="PANTHER" id="PTHR12153">
    <property type="entry name" value="SELENOPROTEIN O"/>
    <property type="match status" value="1"/>
</dbReference>
<dbReference type="InterPro" id="IPR003846">
    <property type="entry name" value="SelO"/>
</dbReference>
<comment type="cofactor">
    <cofactor evidence="1">
        <name>Mg(2+)</name>
        <dbReference type="ChEBI" id="CHEBI:18420"/>
    </cofactor>
</comment>
<dbReference type="STRING" id="9483.ENSCJAP00000006132"/>
<dbReference type="GeneTree" id="ENSGT00390000005508"/>
<keyword evidence="6" id="KW-0547">Nucleotide-binding</keyword>
<evidence type="ECO:0000256" key="2">
    <source>
        <dbReference type="ARBA" id="ARBA00009747"/>
    </source>
</evidence>
<feature type="compositionally biased region" description="Gly residues" evidence="10">
    <location>
        <begin position="381"/>
        <end position="395"/>
    </location>
</feature>
<dbReference type="InParanoid" id="F7ESL8"/>
<evidence type="ECO:0000256" key="8">
    <source>
        <dbReference type="ARBA" id="ARBA00022842"/>
    </source>
</evidence>